<sequence>MDPIANEKFWMCQKIEKISNTGKPLKLLHLSYKWFPALRN</sequence>
<proteinExistence type="predicted"/>
<dbReference type="Proteomes" id="UP000634136">
    <property type="component" value="Unassembled WGS sequence"/>
</dbReference>
<evidence type="ECO:0000313" key="1">
    <source>
        <dbReference type="EMBL" id="KAF7823234.1"/>
    </source>
</evidence>
<accession>A0A834WND0</accession>
<dbReference type="AlphaFoldDB" id="A0A834WND0"/>
<keyword evidence="2" id="KW-1185">Reference proteome</keyword>
<name>A0A834WND0_9FABA</name>
<comment type="caution">
    <text evidence="1">The sequence shown here is derived from an EMBL/GenBank/DDBJ whole genome shotgun (WGS) entry which is preliminary data.</text>
</comment>
<organism evidence="1 2">
    <name type="scientific">Senna tora</name>
    <dbReference type="NCBI Taxonomy" id="362788"/>
    <lineage>
        <taxon>Eukaryota</taxon>
        <taxon>Viridiplantae</taxon>
        <taxon>Streptophyta</taxon>
        <taxon>Embryophyta</taxon>
        <taxon>Tracheophyta</taxon>
        <taxon>Spermatophyta</taxon>
        <taxon>Magnoliopsida</taxon>
        <taxon>eudicotyledons</taxon>
        <taxon>Gunneridae</taxon>
        <taxon>Pentapetalae</taxon>
        <taxon>rosids</taxon>
        <taxon>fabids</taxon>
        <taxon>Fabales</taxon>
        <taxon>Fabaceae</taxon>
        <taxon>Caesalpinioideae</taxon>
        <taxon>Cassia clade</taxon>
        <taxon>Senna</taxon>
    </lineage>
</organism>
<gene>
    <name evidence="1" type="ORF">G2W53_021378</name>
</gene>
<dbReference type="EMBL" id="JAAIUW010000007">
    <property type="protein sequence ID" value="KAF7823234.1"/>
    <property type="molecule type" value="Genomic_DNA"/>
</dbReference>
<evidence type="ECO:0000313" key="2">
    <source>
        <dbReference type="Proteomes" id="UP000634136"/>
    </source>
</evidence>
<reference evidence="1" key="1">
    <citation type="submission" date="2020-09" db="EMBL/GenBank/DDBJ databases">
        <title>Genome-Enabled Discovery of Anthraquinone Biosynthesis in Senna tora.</title>
        <authorList>
            <person name="Kang S.-H."/>
            <person name="Pandey R.P."/>
            <person name="Lee C.-M."/>
            <person name="Sim J.-S."/>
            <person name="Jeong J.-T."/>
            <person name="Choi B.-S."/>
            <person name="Jung M."/>
            <person name="Ginzburg D."/>
            <person name="Zhao K."/>
            <person name="Won S.Y."/>
            <person name="Oh T.-J."/>
            <person name="Yu Y."/>
            <person name="Kim N.-H."/>
            <person name="Lee O.R."/>
            <person name="Lee T.-H."/>
            <person name="Bashyal P."/>
            <person name="Kim T.-S."/>
            <person name="Lee W.-H."/>
            <person name="Kawkins C."/>
            <person name="Kim C.-K."/>
            <person name="Kim J.S."/>
            <person name="Ahn B.O."/>
            <person name="Rhee S.Y."/>
            <person name="Sohng J.K."/>
        </authorList>
    </citation>
    <scope>NUCLEOTIDE SEQUENCE</scope>
    <source>
        <tissue evidence="1">Leaf</tissue>
    </source>
</reference>
<protein>
    <submittedName>
        <fullName evidence="1">Uncharacterized protein</fullName>
    </submittedName>
</protein>